<dbReference type="SUPFAM" id="SSF52540">
    <property type="entry name" value="P-loop containing nucleoside triphosphate hydrolases"/>
    <property type="match status" value="1"/>
</dbReference>
<feature type="domain" description="ATPase AAA-type core" evidence="1">
    <location>
        <begin position="45"/>
        <end position="343"/>
    </location>
</feature>
<dbReference type="EMBL" id="AP018712">
    <property type="protein sequence ID" value="BBE31910.1"/>
    <property type="molecule type" value="Genomic_DNA"/>
</dbReference>
<dbReference type="Gene3D" id="3.40.50.300">
    <property type="entry name" value="P-loop containing nucleotide triphosphate hydrolases"/>
    <property type="match status" value="1"/>
</dbReference>
<evidence type="ECO:0000313" key="2">
    <source>
        <dbReference type="EMBL" id="BBE31910.1"/>
    </source>
</evidence>
<dbReference type="Proteomes" id="UP000516361">
    <property type="component" value="Chromosome"/>
</dbReference>
<accession>A0A7G1G5P1</accession>
<dbReference type="AlphaFoldDB" id="A0A7G1G5P1"/>
<evidence type="ECO:0000259" key="1">
    <source>
        <dbReference type="Pfam" id="PF13304"/>
    </source>
</evidence>
<dbReference type="RefSeq" id="WP_190614770.1">
    <property type="nucleotide sequence ID" value="NZ_AP018712.1"/>
</dbReference>
<reference evidence="2 3" key="1">
    <citation type="submission" date="2018-06" db="EMBL/GenBank/DDBJ databases">
        <title>Genome sequencing of Oceanotoga sp. sy52.</title>
        <authorList>
            <person name="Mori K."/>
        </authorList>
    </citation>
    <scope>NUCLEOTIDE SEQUENCE [LARGE SCALE GENOMIC DNA]</scope>
    <source>
        <strain evidence="3">sy52</strain>
    </source>
</reference>
<dbReference type="KEGG" id="ocy:OSSY52_20510"/>
<dbReference type="InParanoid" id="A0A7G1G5P1"/>
<name>A0A7G1G5P1_9BACT</name>
<dbReference type="Pfam" id="PF13304">
    <property type="entry name" value="AAA_21"/>
    <property type="match status" value="1"/>
</dbReference>
<dbReference type="PANTHER" id="PTHR40396">
    <property type="entry name" value="ATPASE-LIKE PROTEIN"/>
    <property type="match status" value="1"/>
</dbReference>
<evidence type="ECO:0000313" key="3">
    <source>
        <dbReference type="Proteomes" id="UP000516361"/>
    </source>
</evidence>
<dbReference type="GO" id="GO:0016887">
    <property type="term" value="F:ATP hydrolysis activity"/>
    <property type="evidence" value="ECO:0007669"/>
    <property type="project" value="InterPro"/>
</dbReference>
<dbReference type="GO" id="GO:0005524">
    <property type="term" value="F:ATP binding"/>
    <property type="evidence" value="ECO:0007669"/>
    <property type="project" value="InterPro"/>
</dbReference>
<protein>
    <submittedName>
        <fullName evidence="2">Transporter</fullName>
    </submittedName>
</protein>
<sequence>MLIQFNFKNFKSYKNEVSLDLSATSIKDHEYNLIHDKNEEKFLKIAAIYGPNAGGKSNIIEAFRFMRYWVLSSFKEAGERKGIPLKCFAFDEKFKNGKSEFEVFFKEKGYEYQYGFLIDDSKVYEEWLYKRDFRGKNKYNIIFERKENNIKSSKFLKKVVSITENIINGSTLFLSFLGNINVKEIKNVFDWFREIKVINFGDSFSELIYETNSELKRRYKDKKYIKGLVEFLKSIDIDIEDIMVKERISNNKKTSILYSKHYDNKKKLIELPFDEESDGTKKMLLLYNIFYDVFKNGETIFIDELDSKLHPILMRKVIAMFHDEKVNKNNSQLIFTTHNVVLLTKDLFRRDEIWFAEKKSKESKLYSLVEFKVNGKKVRNDASYDKDYLKGKYGAIPIVKDFYFRAEKNE</sequence>
<proteinExistence type="predicted"/>
<dbReference type="PANTHER" id="PTHR40396:SF1">
    <property type="entry name" value="ATPASE AAA-TYPE CORE DOMAIN-CONTAINING PROTEIN"/>
    <property type="match status" value="1"/>
</dbReference>
<dbReference type="InterPro" id="IPR027417">
    <property type="entry name" value="P-loop_NTPase"/>
</dbReference>
<gene>
    <name evidence="2" type="ORF">OSSY52_20510</name>
</gene>
<dbReference type="InterPro" id="IPR003959">
    <property type="entry name" value="ATPase_AAA_core"/>
</dbReference>
<organism evidence="2 3">
    <name type="scientific">Tepiditoga spiralis</name>
    <dbReference type="NCBI Taxonomy" id="2108365"/>
    <lineage>
        <taxon>Bacteria</taxon>
        <taxon>Thermotogati</taxon>
        <taxon>Thermotogota</taxon>
        <taxon>Thermotogae</taxon>
        <taxon>Petrotogales</taxon>
        <taxon>Petrotogaceae</taxon>
        <taxon>Tepiditoga</taxon>
    </lineage>
</organism>
<keyword evidence="3" id="KW-1185">Reference proteome</keyword>